<feature type="region of interest" description="Disordered" evidence="1">
    <location>
        <begin position="78"/>
        <end position="98"/>
    </location>
</feature>
<accession>A0AAE1DZE0</accession>
<feature type="region of interest" description="Disordered" evidence="1">
    <location>
        <begin position="1"/>
        <end position="25"/>
    </location>
</feature>
<reference evidence="2" key="1">
    <citation type="journal article" date="2023" name="G3 (Bethesda)">
        <title>A reference genome for the long-term kleptoplast-retaining sea slug Elysia crispata morphotype clarki.</title>
        <authorList>
            <person name="Eastman K.E."/>
            <person name="Pendleton A.L."/>
            <person name="Shaikh M.A."/>
            <person name="Suttiyut T."/>
            <person name="Ogas R."/>
            <person name="Tomko P."/>
            <person name="Gavelis G."/>
            <person name="Widhalm J.R."/>
            <person name="Wisecaver J.H."/>
        </authorList>
    </citation>
    <scope>NUCLEOTIDE SEQUENCE</scope>
    <source>
        <strain evidence="2">ECLA1</strain>
    </source>
</reference>
<name>A0AAE1DZE0_9GAST</name>
<dbReference type="Proteomes" id="UP001283361">
    <property type="component" value="Unassembled WGS sequence"/>
</dbReference>
<feature type="compositionally biased region" description="Basic residues" evidence="1">
    <location>
        <begin position="49"/>
        <end position="63"/>
    </location>
</feature>
<gene>
    <name evidence="2" type="ORF">RRG08_008954</name>
</gene>
<feature type="region of interest" description="Disordered" evidence="1">
    <location>
        <begin position="40"/>
        <end position="63"/>
    </location>
</feature>
<dbReference type="EMBL" id="JAWDGP010001820">
    <property type="protein sequence ID" value="KAK3787935.1"/>
    <property type="molecule type" value="Genomic_DNA"/>
</dbReference>
<dbReference type="PROSITE" id="PS51257">
    <property type="entry name" value="PROKAR_LIPOPROTEIN"/>
    <property type="match status" value="1"/>
</dbReference>
<organism evidence="2 3">
    <name type="scientific">Elysia crispata</name>
    <name type="common">lettuce slug</name>
    <dbReference type="NCBI Taxonomy" id="231223"/>
    <lineage>
        <taxon>Eukaryota</taxon>
        <taxon>Metazoa</taxon>
        <taxon>Spiralia</taxon>
        <taxon>Lophotrochozoa</taxon>
        <taxon>Mollusca</taxon>
        <taxon>Gastropoda</taxon>
        <taxon>Heterobranchia</taxon>
        <taxon>Euthyneura</taxon>
        <taxon>Panpulmonata</taxon>
        <taxon>Sacoglossa</taxon>
        <taxon>Placobranchoidea</taxon>
        <taxon>Plakobranchidae</taxon>
        <taxon>Elysia</taxon>
    </lineage>
</organism>
<evidence type="ECO:0000256" key="1">
    <source>
        <dbReference type="SAM" id="MobiDB-lite"/>
    </source>
</evidence>
<dbReference type="AlphaFoldDB" id="A0AAE1DZE0"/>
<protein>
    <submittedName>
        <fullName evidence="2">Uncharacterized protein</fullName>
    </submittedName>
</protein>
<sequence length="98" mass="10805">MSRRADQSMTTDLPTTEIGRAPSLHMSGAVCSCRKKEGYNPKGATKQANKGHHRQRVNGRHIHRRCEIDVKDLTAGREPITTTGRAGKGAGAKRLWKN</sequence>
<proteinExistence type="predicted"/>
<evidence type="ECO:0000313" key="2">
    <source>
        <dbReference type="EMBL" id="KAK3787935.1"/>
    </source>
</evidence>
<comment type="caution">
    <text evidence="2">The sequence shown here is derived from an EMBL/GenBank/DDBJ whole genome shotgun (WGS) entry which is preliminary data.</text>
</comment>
<keyword evidence="3" id="KW-1185">Reference proteome</keyword>
<evidence type="ECO:0000313" key="3">
    <source>
        <dbReference type="Proteomes" id="UP001283361"/>
    </source>
</evidence>